<dbReference type="RefSeq" id="WP_200085043.1">
    <property type="nucleotide sequence ID" value="NZ_CP054706.1"/>
</dbReference>
<dbReference type="KEGG" id="scib:HUG20_12720"/>
<protein>
    <submittedName>
        <fullName evidence="2">Glycerophosphodiester phosphodiesterase</fullName>
    </submittedName>
</protein>
<accession>A0A7T7CG16</accession>
<evidence type="ECO:0000313" key="3">
    <source>
        <dbReference type="Proteomes" id="UP000595349"/>
    </source>
</evidence>
<dbReference type="InterPro" id="IPR017946">
    <property type="entry name" value="PLC-like_Pdiesterase_TIM-brl"/>
</dbReference>
<dbReference type="SUPFAM" id="SSF51695">
    <property type="entry name" value="PLC-like phosphodiesterases"/>
    <property type="match status" value="1"/>
</dbReference>
<gene>
    <name evidence="2" type="ORF">HUG20_12720</name>
</gene>
<organism evidence="2 3">
    <name type="scientific">Salicibibacter cibi</name>
    <dbReference type="NCBI Taxonomy" id="2743001"/>
    <lineage>
        <taxon>Bacteria</taxon>
        <taxon>Bacillati</taxon>
        <taxon>Bacillota</taxon>
        <taxon>Bacilli</taxon>
        <taxon>Bacillales</taxon>
        <taxon>Bacillaceae</taxon>
        <taxon>Salicibibacter</taxon>
    </lineage>
</organism>
<dbReference type="InterPro" id="IPR030395">
    <property type="entry name" value="GP_PDE_dom"/>
</dbReference>
<reference evidence="2 3" key="1">
    <citation type="submission" date="2020-06" db="EMBL/GenBank/DDBJ databases">
        <title>Genomic analysis of Salicibibacter sp. NKC21-4.</title>
        <authorList>
            <person name="Oh Y.J."/>
        </authorList>
    </citation>
    <scope>NUCLEOTIDE SEQUENCE [LARGE SCALE GENOMIC DNA]</scope>
    <source>
        <strain evidence="2 3">NKC21-4</strain>
    </source>
</reference>
<dbReference type="PANTHER" id="PTHR46211">
    <property type="entry name" value="GLYCEROPHOSPHORYL DIESTER PHOSPHODIESTERASE"/>
    <property type="match status" value="1"/>
</dbReference>
<sequence>MKWIAHRGFSGEAPENTLAAFERAIENGAAGIELDVHVSKDGELTVMHDEHVERTTDGTGWVREMTVPELAELDAGAWFNKNDRGVQRVPLLDDVLAWIPANVLLNVEIKNIPYAYQEIEKKVSDTLVQHYRVENTIVSSFDHACLYRLKEWNSAVKIGLLLNFRPVNMEGYLRLFSPFDVHSLHPHASILQKNDVERWQKQGVSVFPYAVTRKSDVKQMQAFGVNGVISDAPPENL</sequence>
<dbReference type="GO" id="GO:0006629">
    <property type="term" value="P:lipid metabolic process"/>
    <property type="evidence" value="ECO:0007669"/>
    <property type="project" value="InterPro"/>
</dbReference>
<dbReference type="Pfam" id="PF03009">
    <property type="entry name" value="GDPD"/>
    <property type="match status" value="1"/>
</dbReference>
<evidence type="ECO:0000313" key="2">
    <source>
        <dbReference type="EMBL" id="QQK80674.1"/>
    </source>
</evidence>
<dbReference type="Proteomes" id="UP000595349">
    <property type="component" value="Chromosome"/>
</dbReference>
<keyword evidence="3" id="KW-1185">Reference proteome</keyword>
<feature type="domain" description="GP-PDE" evidence="1">
    <location>
        <begin position="1"/>
        <end position="237"/>
    </location>
</feature>
<name>A0A7T7CG16_9BACI</name>
<dbReference type="AlphaFoldDB" id="A0A7T7CG16"/>
<dbReference type="PANTHER" id="PTHR46211:SF1">
    <property type="entry name" value="GLYCEROPHOSPHODIESTER PHOSPHODIESTERASE, CYTOPLASMIC"/>
    <property type="match status" value="1"/>
</dbReference>
<dbReference type="Gene3D" id="3.20.20.190">
    <property type="entry name" value="Phosphatidylinositol (PI) phosphodiesterase"/>
    <property type="match status" value="1"/>
</dbReference>
<dbReference type="GO" id="GO:0008081">
    <property type="term" value="F:phosphoric diester hydrolase activity"/>
    <property type="evidence" value="ECO:0007669"/>
    <property type="project" value="InterPro"/>
</dbReference>
<dbReference type="PROSITE" id="PS51704">
    <property type="entry name" value="GP_PDE"/>
    <property type="match status" value="1"/>
</dbReference>
<dbReference type="EMBL" id="CP054706">
    <property type="protein sequence ID" value="QQK80674.1"/>
    <property type="molecule type" value="Genomic_DNA"/>
</dbReference>
<evidence type="ECO:0000259" key="1">
    <source>
        <dbReference type="PROSITE" id="PS51704"/>
    </source>
</evidence>
<proteinExistence type="predicted"/>